<dbReference type="Proteomes" id="UP001497382">
    <property type="component" value="Unassembled WGS sequence"/>
</dbReference>
<dbReference type="GO" id="GO:0003729">
    <property type="term" value="F:mRNA binding"/>
    <property type="evidence" value="ECO:0007669"/>
    <property type="project" value="TreeGrafter"/>
</dbReference>
<dbReference type="GO" id="GO:0000049">
    <property type="term" value="F:tRNA binding"/>
    <property type="evidence" value="ECO:0007669"/>
    <property type="project" value="TreeGrafter"/>
</dbReference>
<evidence type="ECO:0000256" key="1">
    <source>
        <dbReference type="ARBA" id="ARBA00022540"/>
    </source>
</evidence>
<feature type="region of interest" description="Disordered" evidence="5">
    <location>
        <begin position="91"/>
        <end position="133"/>
    </location>
</feature>
<feature type="compositionally biased region" description="Basic and acidic residues" evidence="5">
    <location>
        <begin position="91"/>
        <end position="104"/>
    </location>
</feature>
<accession>A0AAV1ZRA2</accession>
<dbReference type="GO" id="GO:0022627">
    <property type="term" value="C:cytosolic small ribosomal subunit"/>
    <property type="evidence" value="ECO:0007669"/>
    <property type="project" value="TreeGrafter"/>
</dbReference>
<dbReference type="GO" id="GO:0003743">
    <property type="term" value="F:translation initiation factor activity"/>
    <property type="evidence" value="ECO:0007669"/>
    <property type="project" value="UniProtKB-KW"/>
</dbReference>
<evidence type="ECO:0000256" key="4">
    <source>
        <dbReference type="ARBA" id="ARBA00022917"/>
    </source>
</evidence>
<proteinExistence type="predicted"/>
<evidence type="ECO:0000256" key="5">
    <source>
        <dbReference type="SAM" id="MobiDB-lite"/>
    </source>
</evidence>
<sequence>MEFILLEIFICKLYFRYRVWHYTGSLLVEVFLESHEELYDIKWKPVPPGTYKSKPTTFTPVPGIKSSIPEASKLVYRPPGAQGKQASFKLHEEEAQKNAEKDAVMTKNKKKNLARKAKKEMDKSTENAESANANESIKIEATYSTELTGDPEKDKKIKSILKKLNQIDKLKQDQAAGKPLELNQKKLRSLVN</sequence>
<feature type="region of interest" description="Disordered" evidence="5">
    <location>
        <begin position="169"/>
        <end position="192"/>
    </location>
</feature>
<dbReference type="InterPro" id="IPR011387">
    <property type="entry name" value="TIF2A"/>
</dbReference>
<protein>
    <recommendedName>
        <fullName evidence="8">Eukaryotic translation initiation factor 2A</fullName>
    </recommendedName>
</protein>
<evidence type="ECO:0000256" key="2">
    <source>
        <dbReference type="ARBA" id="ARBA00022574"/>
    </source>
</evidence>
<dbReference type="EMBL" id="CAXIEN010000076">
    <property type="protein sequence ID" value="CAL1274384.1"/>
    <property type="molecule type" value="Genomic_DNA"/>
</dbReference>
<organism evidence="6 7">
    <name type="scientific">Larinioides sclopetarius</name>
    <dbReference type="NCBI Taxonomy" id="280406"/>
    <lineage>
        <taxon>Eukaryota</taxon>
        <taxon>Metazoa</taxon>
        <taxon>Ecdysozoa</taxon>
        <taxon>Arthropoda</taxon>
        <taxon>Chelicerata</taxon>
        <taxon>Arachnida</taxon>
        <taxon>Araneae</taxon>
        <taxon>Araneomorphae</taxon>
        <taxon>Entelegynae</taxon>
        <taxon>Araneoidea</taxon>
        <taxon>Araneidae</taxon>
        <taxon>Larinioides</taxon>
    </lineage>
</organism>
<dbReference type="GO" id="GO:0043022">
    <property type="term" value="F:ribosome binding"/>
    <property type="evidence" value="ECO:0007669"/>
    <property type="project" value="TreeGrafter"/>
</dbReference>
<dbReference type="PANTHER" id="PTHR13227">
    <property type="entry name" value="EUKARYOTIC TRANSLATION INITIATION FACTOR 2A"/>
    <property type="match status" value="1"/>
</dbReference>
<evidence type="ECO:0000313" key="7">
    <source>
        <dbReference type="Proteomes" id="UP001497382"/>
    </source>
</evidence>
<keyword evidence="1" id="KW-0396">Initiation factor</keyword>
<reference evidence="6 7" key="1">
    <citation type="submission" date="2024-04" db="EMBL/GenBank/DDBJ databases">
        <authorList>
            <person name="Rising A."/>
            <person name="Reimegard J."/>
            <person name="Sonavane S."/>
            <person name="Akerstrom W."/>
            <person name="Nylinder S."/>
            <person name="Hedman E."/>
            <person name="Kallberg Y."/>
        </authorList>
    </citation>
    <scope>NUCLEOTIDE SEQUENCE [LARGE SCALE GENOMIC DNA]</scope>
</reference>
<evidence type="ECO:0008006" key="8">
    <source>
        <dbReference type="Google" id="ProtNLM"/>
    </source>
</evidence>
<keyword evidence="2" id="KW-0853">WD repeat</keyword>
<keyword evidence="4" id="KW-0648">Protein biosynthesis</keyword>
<feature type="compositionally biased region" description="Basic residues" evidence="5">
    <location>
        <begin position="107"/>
        <end position="118"/>
    </location>
</feature>
<evidence type="ECO:0000313" key="6">
    <source>
        <dbReference type="EMBL" id="CAL1274384.1"/>
    </source>
</evidence>
<dbReference type="PANTHER" id="PTHR13227:SF0">
    <property type="entry name" value="EUKARYOTIC TRANSLATION INITIATION FACTOR 2A"/>
    <property type="match status" value="1"/>
</dbReference>
<keyword evidence="7" id="KW-1185">Reference proteome</keyword>
<evidence type="ECO:0000256" key="3">
    <source>
        <dbReference type="ARBA" id="ARBA00022737"/>
    </source>
</evidence>
<name>A0AAV1ZRA2_9ARAC</name>
<comment type="caution">
    <text evidence="6">The sequence shown here is derived from an EMBL/GenBank/DDBJ whole genome shotgun (WGS) entry which is preliminary data.</text>
</comment>
<gene>
    <name evidence="6" type="ORF">LARSCL_LOCUS7434</name>
</gene>
<keyword evidence="3" id="KW-0677">Repeat</keyword>
<dbReference type="AlphaFoldDB" id="A0AAV1ZRA2"/>